<dbReference type="Proteomes" id="UP000054217">
    <property type="component" value="Unassembled WGS sequence"/>
</dbReference>
<evidence type="ECO:0000313" key="2">
    <source>
        <dbReference type="Proteomes" id="UP000054217"/>
    </source>
</evidence>
<reference evidence="1 2" key="1">
    <citation type="submission" date="2014-04" db="EMBL/GenBank/DDBJ databases">
        <authorList>
            <consortium name="DOE Joint Genome Institute"/>
            <person name="Kuo A."/>
            <person name="Kohler A."/>
            <person name="Costa M.D."/>
            <person name="Nagy L.G."/>
            <person name="Floudas D."/>
            <person name="Copeland A."/>
            <person name="Barry K.W."/>
            <person name="Cichocki N."/>
            <person name="Veneault-Fourrey C."/>
            <person name="LaButti K."/>
            <person name="Lindquist E.A."/>
            <person name="Lipzen A."/>
            <person name="Lundell T."/>
            <person name="Morin E."/>
            <person name="Murat C."/>
            <person name="Sun H."/>
            <person name="Tunlid A."/>
            <person name="Henrissat B."/>
            <person name="Grigoriev I.V."/>
            <person name="Hibbett D.S."/>
            <person name="Martin F."/>
            <person name="Nordberg H.P."/>
            <person name="Cantor M.N."/>
            <person name="Hua S.X."/>
        </authorList>
    </citation>
    <scope>NUCLEOTIDE SEQUENCE [LARGE SCALE GENOMIC DNA]</scope>
    <source>
        <strain evidence="1 2">Marx 270</strain>
    </source>
</reference>
<dbReference type="EMBL" id="KN831966">
    <property type="protein sequence ID" value="KIO05488.1"/>
    <property type="molecule type" value="Genomic_DNA"/>
</dbReference>
<accession>A0A0C3J8X8</accession>
<name>A0A0C3J8X8_PISTI</name>
<gene>
    <name evidence="1" type="ORF">M404DRAFT_140613</name>
</gene>
<organism evidence="1 2">
    <name type="scientific">Pisolithus tinctorius Marx 270</name>
    <dbReference type="NCBI Taxonomy" id="870435"/>
    <lineage>
        <taxon>Eukaryota</taxon>
        <taxon>Fungi</taxon>
        <taxon>Dikarya</taxon>
        <taxon>Basidiomycota</taxon>
        <taxon>Agaricomycotina</taxon>
        <taxon>Agaricomycetes</taxon>
        <taxon>Agaricomycetidae</taxon>
        <taxon>Boletales</taxon>
        <taxon>Sclerodermatineae</taxon>
        <taxon>Pisolithaceae</taxon>
        <taxon>Pisolithus</taxon>
    </lineage>
</organism>
<sequence>MRAHLPGLESAQSIKTIPNNVDVAYCRPPKPQAEHYDEEVAWLELRVARAKQLHTCQIRRCLIPTKKGGLVCKRRAPFPIADNDFILESGDWGMKRLHPFLNGWVPALAINARCNIDVKLLTNSRATTNLSFYITTYQTKKQGKHYNLSAVLSKGLAYHNARTPYLEDLCNQQRLLLFRLVHTINCEQELAALMVMLYLMGWGDTYWSHHYTPIYWSSFVRKLSATHPTLSTRATDEKARWRRRSHSGMHANDQAAATILQQTQETFEVGPSIALDCRTGVECDVNQEDAQDVITLDTDSQGFLYPKCQVTDYIYRGHNLEQMNVLQFFMDTYECKRGLHRSAMTASSTEAAVPGADRQCGCPRHARIQYQLMHPRFEQKERVVRPEGHHTLPNFIGRYFPTQDDPDCHAFYCASMLMLLKPWRDLGTDLKGSHETWEHALSTFLASAPTRIHHIISGVQYFHRCEKSAQEQQALYAQDPAHDLVDNLNCEEPLEEDGAFTHGVGEQQLTEQGLAAIIAGQTPWQEELHGRLAVQAAKIAKVFPDD</sequence>
<dbReference type="AlphaFoldDB" id="A0A0C3J8X8"/>
<evidence type="ECO:0000313" key="1">
    <source>
        <dbReference type="EMBL" id="KIO05488.1"/>
    </source>
</evidence>
<keyword evidence="2" id="KW-1185">Reference proteome</keyword>
<dbReference type="InParanoid" id="A0A0C3J8X8"/>
<reference evidence="2" key="2">
    <citation type="submission" date="2015-01" db="EMBL/GenBank/DDBJ databases">
        <title>Evolutionary Origins and Diversification of the Mycorrhizal Mutualists.</title>
        <authorList>
            <consortium name="DOE Joint Genome Institute"/>
            <consortium name="Mycorrhizal Genomics Consortium"/>
            <person name="Kohler A."/>
            <person name="Kuo A."/>
            <person name="Nagy L.G."/>
            <person name="Floudas D."/>
            <person name="Copeland A."/>
            <person name="Barry K.W."/>
            <person name="Cichocki N."/>
            <person name="Veneault-Fourrey C."/>
            <person name="LaButti K."/>
            <person name="Lindquist E.A."/>
            <person name="Lipzen A."/>
            <person name="Lundell T."/>
            <person name="Morin E."/>
            <person name="Murat C."/>
            <person name="Riley R."/>
            <person name="Ohm R."/>
            <person name="Sun H."/>
            <person name="Tunlid A."/>
            <person name="Henrissat B."/>
            <person name="Grigoriev I.V."/>
            <person name="Hibbett D.S."/>
            <person name="Martin F."/>
        </authorList>
    </citation>
    <scope>NUCLEOTIDE SEQUENCE [LARGE SCALE GENOMIC DNA]</scope>
    <source>
        <strain evidence="2">Marx 270</strain>
    </source>
</reference>
<proteinExistence type="predicted"/>
<dbReference type="HOGENOM" id="CLU_035202_0_0_1"/>
<dbReference type="STRING" id="870435.A0A0C3J8X8"/>
<feature type="non-terminal residue" evidence="1">
    <location>
        <position position="546"/>
    </location>
</feature>
<dbReference type="OrthoDB" id="3054702at2759"/>
<protein>
    <submittedName>
        <fullName evidence="1">Uncharacterized protein</fullName>
    </submittedName>
</protein>